<dbReference type="PANTHER" id="PTHR42693:SF43">
    <property type="entry name" value="BLL2667 PROTEIN"/>
    <property type="match status" value="1"/>
</dbReference>
<comment type="caution">
    <text evidence="7">The sequence shown here is derived from an EMBL/GenBank/DDBJ whole genome shotgun (WGS) entry which is preliminary data.</text>
</comment>
<feature type="signal peptide" evidence="5">
    <location>
        <begin position="1"/>
        <end position="25"/>
    </location>
</feature>
<dbReference type="GO" id="GO:0046872">
    <property type="term" value="F:metal ion binding"/>
    <property type="evidence" value="ECO:0007669"/>
    <property type="project" value="UniProtKB-KW"/>
</dbReference>
<dbReference type="RefSeq" id="WP_234657565.1">
    <property type="nucleotide sequence ID" value="NZ_CP094997.1"/>
</dbReference>
<evidence type="ECO:0000259" key="6">
    <source>
        <dbReference type="Pfam" id="PF00884"/>
    </source>
</evidence>
<dbReference type="PANTHER" id="PTHR42693">
    <property type="entry name" value="ARYLSULFATASE FAMILY MEMBER"/>
    <property type="match status" value="1"/>
</dbReference>
<dbReference type="SUPFAM" id="SSF53649">
    <property type="entry name" value="Alkaline phosphatase-like"/>
    <property type="match status" value="1"/>
</dbReference>
<dbReference type="PROSITE" id="PS00523">
    <property type="entry name" value="SULFATASE_1"/>
    <property type="match status" value="1"/>
</dbReference>
<sequence length="767" mass="85181">MRPVFYRQWVATALLSAFAFGPVFAQHDPQQTFKGKVGKTIEETQQWWQEQVKAPKGAPNVVWILLDDVGFGATSAFGGLIETPNFEKLAKNGLRYTNFHTTGICSPTRAALLTGRNPHSVAMGHHAELGIGAPGYHGNIPFEAGTVAEIFKENGYNTFALGKWHGNQPRDLTIAGPYNRYPTGRGFEHFYGFLGGATDQWHPQLVEETSPVNIEPNTRHLNELMADKAISYIANQKSADPEKPFFMYFATGAAHAPHHVAREWSDKYKGKFDAGWDKYREEVLKRQLAAGLIPKNTQLAPRQTGIKAWDSLSADERKLYARFMEVYAGFLTYTDYEIGRVTKYLEEIGQLDNTLIFLVVGDNGGSKEGTYTGTVGTAEKAAGDNIGFLLSQYDKIGTEYSYPNYPLGWSQATNTPFRYWKSDVNAEGASHTTLIVHYPKGIKERGGLRPQYSHVIDILPTTIELAALKVPEVINGYPQRPFHGTSLTYSLGDAKAPSRHSQQYYELHGGRSIYKDGWKASVYHPRNTFGENTMDINFIADFSRDKWELYNLNEDYNEINDLAAKYPEKLETLKKLFDEEAQKYDVYPLKNFRAGLAPPPVTAKSVIYEGASIKTRVYIGKGPVTITATVDLKDRNAQGVVFSNGGLLGGTSLFVKDNKLQYLLNDGLKEILLTSSKSLLAGINAIKVEFAKYNKVTLYVNNEKSAELNIENRNKYLNSAATDGFSIGLDLNSPVTKSYGGTFAFTGVVKSVVIEQGEGEKSQPAGK</sequence>
<name>A0A9X1PR72_9BACT</name>
<reference evidence="7" key="1">
    <citation type="submission" date="2021-12" db="EMBL/GenBank/DDBJ databases">
        <title>Novel species in genus Dyadobacter.</title>
        <authorList>
            <person name="Ma C."/>
        </authorList>
    </citation>
    <scope>NUCLEOTIDE SEQUENCE</scope>
    <source>
        <strain evidence="7">LJ419</strain>
    </source>
</reference>
<feature type="chain" id="PRO_5040989699" evidence="5">
    <location>
        <begin position="26"/>
        <end position="767"/>
    </location>
</feature>
<evidence type="ECO:0000313" key="8">
    <source>
        <dbReference type="Proteomes" id="UP001139000"/>
    </source>
</evidence>
<accession>A0A9X1PR72</accession>
<dbReference type="CDD" id="cd16025">
    <property type="entry name" value="PAS_like"/>
    <property type="match status" value="1"/>
</dbReference>
<feature type="domain" description="Sulfatase N-terminal" evidence="6">
    <location>
        <begin position="59"/>
        <end position="466"/>
    </location>
</feature>
<keyword evidence="8" id="KW-1185">Reference proteome</keyword>
<dbReference type="GO" id="GO:0016787">
    <property type="term" value="F:hydrolase activity"/>
    <property type="evidence" value="ECO:0007669"/>
    <property type="project" value="UniProtKB-KW"/>
</dbReference>
<evidence type="ECO:0000313" key="7">
    <source>
        <dbReference type="EMBL" id="MCF0064619.1"/>
    </source>
</evidence>
<gene>
    <name evidence="7" type="ORF">LXM26_24120</name>
</gene>
<keyword evidence="3" id="KW-0378">Hydrolase</keyword>
<proteinExistence type="inferred from homology"/>
<keyword evidence="5" id="KW-0732">Signal</keyword>
<dbReference type="InterPro" id="IPR017850">
    <property type="entry name" value="Alkaline_phosphatase_core_sf"/>
</dbReference>
<dbReference type="Gene3D" id="3.30.1120.10">
    <property type="match status" value="1"/>
</dbReference>
<comment type="similarity">
    <text evidence="1">Belongs to the sulfatase family.</text>
</comment>
<evidence type="ECO:0000256" key="4">
    <source>
        <dbReference type="ARBA" id="ARBA00022837"/>
    </source>
</evidence>
<evidence type="ECO:0000256" key="1">
    <source>
        <dbReference type="ARBA" id="ARBA00008779"/>
    </source>
</evidence>
<evidence type="ECO:0000256" key="5">
    <source>
        <dbReference type="SAM" id="SignalP"/>
    </source>
</evidence>
<keyword evidence="2" id="KW-0479">Metal-binding</keyword>
<dbReference type="AlphaFoldDB" id="A0A9X1PR72"/>
<dbReference type="Pfam" id="PF00884">
    <property type="entry name" value="Sulfatase"/>
    <property type="match status" value="1"/>
</dbReference>
<protein>
    <submittedName>
        <fullName evidence="7">Arylsulfatase</fullName>
    </submittedName>
</protein>
<dbReference type="InterPro" id="IPR024607">
    <property type="entry name" value="Sulfatase_CS"/>
</dbReference>
<dbReference type="EMBL" id="JAJTTC010000008">
    <property type="protein sequence ID" value="MCF0064619.1"/>
    <property type="molecule type" value="Genomic_DNA"/>
</dbReference>
<dbReference type="Gene3D" id="3.40.720.10">
    <property type="entry name" value="Alkaline Phosphatase, subunit A"/>
    <property type="match status" value="1"/>
</dbReference>
<organism evidence="7 8">
    <name type="scientific">Dyadobacter chenwenxiniae</name>
    <dbReference type="NCBI Taxonomy" id="2906456"/>
    <lineage>
        <taxon>Bacteria</taxon>
        <taxon>Pseudomonadati</taxon>
        <taxon>Bacteroidota</taxon>
        <taxon>Cytophagia</taxon>
        <taxon>Cytophagales</taxon>
        <taxon>Spirosomataceae</taxon>
        <taxon>Dyadobacter</taxon>
    </lineage>
</organism>
<dbReference type="InterPro" id="IPR000917">
    <property type="entry name" value="Sulfatase_N"/>
</dbReference>
<dbReference type="InterPro" id="IPR050738">
    <property type="entry name" value="Sulfatase"/>
</dbReference>
<keyword evidence="4" id="KW-0106">Calcium</keyword>
<evidence type="ECO:0000256" key="3">
    <source>
        <dbReference type="ARBA" id="ARBA00022801"/>
    </source>
</evidence>
<dbReference type="Proteomes" id="UP001139000">
    <property type="component" value="Unassembled WGS sequence"/>
</dbReference>
<evidence type="ECO:0000256" key="2">
    <source>
        <dbReference type="ARBA" id="ARBA00022723"/>
    </source>
</evidence>